<accession>A0A371EHA2</accession>
<evidence type="ECO:0008006" key="3">
    <source>
        <dbReference type="Google" id="ProtNLM"/>
    </source>
</evidence>
<dbReference type="InterPro" id="IPR043502">
    <property type="entry name" value="DNA/RNA_pol_sf"/>
</dbReference>
<dbReference type="AlphaFoldDB" id="A0A371EHA2"/>
<dbReference type="PANTHER" id="PTHR34072">
    <property type="entry name" value="ENZYMATIC POLYPROTEIN-RELATED"/>
    <property type="match status" value="1"/>
</dbReference>
<name>A0A371EHA2_MUCPR</name>
<dbReference type="OrthoDB" id="6508513at2759"/>
<dbReference type="Gene3D" id="3.30.70.270">
    <property type="match status" value="1"/>
</dbReference>
<dbReference type="InterPro" id="IPR043128">
    <property type="entry name" value="Rev_trsase/Diguanyl_cyclase"/>
</dbReference>
<reference evidence="1" key="1">
    <citation type="submission" date="2018-05" db="EMBL/GenBank/DDBJ databases">
        <title>Draft genome of Mucuna pruriens seed.</title>
        <authorList>
            <person name="Nnadi N.E."/>
            <person name="Vos R."/>
            <person name="Hasami M.H."/>
            <person name="Devisetty U.K."/>
            <person name="Aguiy J.C."/>
        </authorList>
    </citation>
    <scope>NUCLEOTIDE SEQUENCE [LARGE SCALE GENOMIC DNA]</scope>
    <source>
        <strain evidence="1">JCA_2017</strain>
    </source>
</reference>
<sequence>MTIMKNRHDKIVLTWIQNSWRIHIALVDQHKTTFTCPFSTFAYTRMSFGLCNAPSTFQRCMETNLVLNFEKCHFMVTKGIVLRHLISNRGIEVDKAKVDIIASLPNPASVREVFSFLGHVALKFLLKKLDAKPRLIRWMLFLQEFDMEIKDKKGAKNVVADHLSQLERDVDPLPIRDEFPNE</sequence>
<dbReference type="EMBL" id="QJKJ01013943">
    <property type="protein sequence ID" value="RDX65364.1"/>
    <property type="molecule type" value="Genomic_DNA"/>
</dbReference>
<evidence type="ECO:0000313" key="2">
    <source>
        <dbReference type="Proteomes" id="UP000257109"/>
    </source>
</evidence>
<dbReference type="Proteomes" id="UP000257109">
    <property type="component" value="Unassembled WGS sequence"/>
</dbReference>
<gene>
    <name evidence="1" type="ORF">CR513_55979</name>
</gene>
<comment type="caution">
    <text evidence="1">The sequence shown here is derived from an EMBL/GenBank/DDBJ whole genome shotgun (WGS) entry which is preliminary data.</text>
</comment>
<proteinExistence type="predicted"/>
<protein>
    <recommendedName>
        <fullName evidence="3">Retrovirus-related Pol polyprotein from transposon 17.6</fullName>
    </recommendedName>
</protein>
<organism evidence="1 2">
    <name type="scientific">Mucuna pruriens</name>
    <name type="common">Velvet bean</name>
    <name type="synonym">Dolichos pruriens</name>
    <dbReference type="NCBI Taxonomy" id="157652"/>
    <lineage>
        <taxon>Eukaryota</taxon>
        <taxon>Viridiplantae</taxon>
        <taxon>Streptophyta</taxon>
        <taxon>Embryophyta</taxon>
        <taxon>Tracheophyta</taxon>
        <taxon>Spermatophyta</taxon>
        <taxon>Magnoliopsida</taxon>
        <taxon>eudicotyledons</taxon>
        <taxon>Gunneridae</taxon>
        <taxon>Pentapetalae</taxon>
        <taxon>rosids</taxon>
        <taxon>fabids</taxon>
        <taxon>Fabales</taxon>
        <taxon>Fabaceae</taxon>
        <taxon>Papilionoideae</taxon>
        <taxon>50 kb inversion clade</taxon>
        <taxon>NPAAA clade</taxon>
        <taxon>indigoferoid/millettioid clade</taxon>
        <taxon>Phaseoleae</taxon>
        <taxon>Mucuna</taxon>
    </lineage>
</organism>
<keyword evidence="2" id="KW-1185">Reference proteome</keyword>
<dbReference type="PANTHER" id="PTHR34072:SF52">
    <property type="entry name" value="RIBONUCLEASE H"/>
    <property type="match status" value="1"/>
</dbReference>
<evidence type="ECO:0000313" key="1">
    <source>
        <dbReference type="EMBL" id="RDX65364.1"/>
    </source>
</evidence>
<feature type="non-terminal residue" evidence="1">
    <location>
        <position position="1"/>
    </location>
</feature>
<dbReference type="Gene3D" id="3.10.10.10">
    <property type="entry name" value="HIV Type 1 Reverse Transcriptase, subunit A, domain 1"/>
    <property type="match status" value="1"/>
</dbReference>
<dbReference type="SUPFAM" id="SSF56672">
    <property type="entry name" value="DNA/RNA polymerases"/>
    <property type="match status" value="1"/>
</dbReference>